<protein>
    <recommendedName>
        <fullName evidence="4">Tetratricopeptide repeat protein</fullName>
    </recommendedName>
</protein>
<keyword evidence="1" id="KW-1133">Transmembrane helix</keyword>
<dbReference type="Gene3D" id="1.25.40.10">
    <property type="entry name" value="Tetratricopeptide repeat domain"/>
    <property type="match status" value="1"/>
</dbReference>
<comment type="caution">
    <text evidence="2">The sequence shown here is derived from an EMBL/GenBank/DDBJ whole genome shotgun (WGS) entry which is preliminary data.</text>
</comment>
<keyword evidence="1" id="KW-0812">Transmembrane</keyword>
<organism evidence="2 3">
    <name type="scientific">Roseibium polysiphoniae</name>
    <dbReference type="NCBI Taxonomy" id="2571221"/>
    <lineage>
        <taxon>Bacteria</taxon>
        <taxon>Pseudomonadati</taxon>
        <taxon>Pseudomonadota</taxon>
        <taxon>Alphaproteobacteria</taxon>
        <taxon>Hyphomicrobiales</taxon>
        <taxon>Stappiaceae</taxon>
        <taxon>Roseibium</taxon>
    </lineage>
</organism>
<keyword evidence="1" id="KW-0472">Membrane</keyword>
<dbReference type="AlphaFoldDB" id="A0A944CCX3"/>
<name>A0A944CCX3_9HYPH</name>
<sequence>MGGKEKIEAPTLPDRDSIEETLDAICASDGFAAAQRLQDFLRYVVIETFEGRGAQIFGKTIAEDVYKRSPDKEGDSSNLVRVDARRLRRALENYYAGPGENDRIRIHIDPGQYAARFEIAERRAPPAPSRSFWRPGPVVLAIAATAVLAVAIFSVIHMFVSHEHETVALSPAAPPAESHRTAKREAFLEKSPASVHAFNLTEQARNFYYPELGKKPLAEARALYENAVKLDTHYFGAHAGLAQVIGFQSFHLPPGAERDALVDLAEFHAKEAEKYNAADAWTQSALAWAAFARRDIPDARIHAARAMEIAPADLFAVDFDALISVLSGDYIRTISVTDPARYADLPLDGHLFQICVGVAKFHLGDFAGAIAALERNMETGGPSGPINFAYLIAANQKAGELEHARQLLEQFRTTWPTTRFDLFLYSFFMERAPVDDLVAALKEAGWEPPET</sequence>
<evidence type="ECO:0000256" key="1">
    <source>
        <dbReference type="SAM" id="Phobius"/>
    </source>
</evidence>
<accession>A0A944CCX3</accession>
<dbReference type="Proteomes" id="UP000705379">
    <property type="component" value="Unassembled WGS sequence"/>
</dbReference>
<evidence type="ECO:0000313" key="2">
    <source>
        <dbReference type="EMBL" id="MBS8261060.1"/>
    </source>
</evidence>
<dbReference type="InterPro" id="IPR011990">
    <property type="entry name" value="TPR-like_helical_dom_sf"/>
</dbReference>
<dbReference type="SUPFAM" id="SSF48452">
    <property type="entry name" value="TPR-like"/>
    <property type="match status" value="1"/>
</dbReference>
<evidence type="ECO:0008006" key="4">
    <source>
        <dbReference type="Google" id="ProtNLM"/>
    </source>
</evidence>
<feature type="transmembrane region" description="Helical" evidence="1">
    <location>
        <begin position="138"/>
        <end position="160"/>
    </location>
</feature>
<reference evidence="2" key="2">
    <citation type="journal article" date="2021" name="Microorganisms">
        <title>Bacterial Dimethylsulfoniopropionate Biosynthesis in the East China Sea.</title>
        <authorList>
            <person name="Liu J."/>
            <person name="Zhang Y."/>
            <person name="Liu J."/>
            <person name="Zhong H."/>
            <person name="Williams B.T."/>
            <person name="Zheng Y."/>
            <person name="Curson A.R.J."/>
            <person name="Sun C."/>
            <person name="Sun H."/>
            <person name="Song D."/>
            <person name="Wagner Mackenzie B."/>
            <person name="Bermejo Martinez A."/>
            <person name="Todd J.D."/>
            <person name="Zhang X.H."/>
        </authorList>
    </citation>
    <scope>NUCLEOTIDE SEQUENCE</scope>
    <source>
        <strain evidence="2">AESS21</strain>
    </source>
</reference>
<proteinExistence type="predicted"/>
<dbReference type="RefSeq" id="WP_213216524.1">
    <property type="nucleotide sequence ID" value="NZ_QTKU01000003.1"/>
</dbReference>
<reference evidence="2" key="1">
    <citation type="submission" date="2018-08" db="EMBL/GenBank/DDBJ databases">
        <authorList>
            <person name="Jin W."/>
            <person name="Wang H."/>
            <person name="Yang Y."/>
            <person name="Li M."/>
            <person name="Liu J."/>
        </authorList>
    </citation>
    <scope>NUCLEOTIDE SEQUENCE</scope>
    <source>
        <strain evidence="2">AESS21</strain>
    </source>
</reference>
<dbReference type="EMBL" id="QTKU01000003">
    <property type="protein sequence ID" value="MBS8261060.1"/>
    <property type="molecule type" value="Genomic_DNA"/>
</dbReference>
<gene>
    <name evidence="2" type="ORF">DYI23_12600</name>
</gene>
<evidence type="ECO:0000313" key="3">
    <source>
        <dbReference type="Proteomes" id="UP000705379"/>
    </source>
</evidence>